<accession>A0ABN2TAQ2</accession>
<evidence type="ECO:0000313" key="4">
    <source>
        <dbReference type="Proteomes" id="UP001500755"/>
    </source>
</evidence>
<dbReference type="InterPro" id="IPR005662">
    <property type="entry name" value="GTPase_Era-like"/>
</dbReference>
<dbReference type="PANTHER" id="PTHR42698:SF1">
    <property type="entry name" value="GTPASE ERA, MITOCHONDRIAL"/>
    <property type="match status" value="1"/>
</dbReference>
<feature type="domain" description="G" evidence="2">
    <location>
        <begin position="55"/>
        <end position="194"/>
    </location>
</feature>
<evidence type="ECO:0000313" key="3">
    <source>
        <dbReference type="EMBL" id="GAA2002673.1"/>
    </source>
</evidence>
<comment type="caution">
    <text evidence="3">The sequence shown here is derived from an EMBL/GenBank/DDBJ whole genome shotgun (WGS) entry which is preliminary data.</text>
</comment>
<dbReference type="Pfam" id="PF01926">
    <property type="entry name" value="MMR_HSR1"/>
    <property type="match status" value="1"/>
</dbReference>
<dbReference type="InterPro" id="IPR006073">
    <property type="entry name" value="GTP-bd"/>
</dbReference>
<dbReference type="Gene3D" id="3.40.50.300">
    <property type="entry name" value="P-loop containing nucleotide triphosphate hydrolases"/>
    <property type="match status" value="1"/>
</dbReference>
<evidence type="ECO:0000256" key="1">
    <source>
        <dbReference type="SAM" id="Phobius"/>
    </source>
</evidence>
<gene>
    <name evidence="3" type="ORF">GCM10009755_09430</name>
</gene>
<dbReference type="InterPro" id="IPR027417">
    <property type="entry name" value="P-loop_NTPase"/>
</dbReference>
<keyword evidence="1" id="KW-0472">Membrane</keyword>
<feature type="transmembrane region" description="Helical" evidence="1">
    <location>
        <begin position="423"/>
        <end position="448"/>
    </location>
</feature>
<name>A0ABN2TAQ2_9MICO</name>
<evidence type="ECO:0000259" key="2">
    <source>
        <dbReference type="Pfam" id="PF01926"/>
    </source>
</evidence>
<keyword evidence="1" id="KW-1133">Transmembrane helix</keyword>
<reference evidence="3 4" key="1">
    <citation type="journal article" date="2019" name="Int. J. Syst. Evol. Microbiol.">
        <title>The Global Catalogue of Microorganisms (GCM) 10K type strain sequencing project: providing services to taxonomists for standard genome sequencing and annotation.</title>
        <authorList>
            <consortium name="The Broad Institute Genomics Platform"/>
            <consortium name="The Broad Institute Genome Sequencing Center for Infectious Disease"/>
            <person name="Wu L."/>
            <person name="Ma J."/>
        </authorList>
    </citation>
    <scope>NUCLEOTIDE SEQUENCE [LARGE SCALE GENOMIC DNA]</scope>
    <source>
        <strain evidence="3 4">JCM 14546</strain>
    </source>
</reference>
<keyword evidence="4" id="KW-1185">Reference proteome</keyword>
<feature type="transmembrane region" description="Helical" evidence="1">
    <location>
        <begin position="454"/>
        <end position="474"/>
    </location>
</feature>
<sequence length="528" mass="56550">MSRVTHEDIARLVRGIDTALGLEDGRISPETTARARTLLEKSRSRMDLGEDYTVVAFAGSTGSGKSSLFNAVAGLDIARVGVRRPTTSEPTACVWGDGGEELLSWLGVPVQKRTWRESALDGDDEASLHGLVLVDLPDHDSTAPEHRIESDRMVELVDVVFWVVDPQKYADFSLHSHYLSQLTEHASNMVVVLNQIDRLSAEERKACLEHLGALLRADGLGDARVMAASAVTREGVPQLREVLTGTVAAREAASERLASDLRALAADIRAELGDPLADPTSLPGTERLVDAMIDAAGVPALAQTVEDDYLRRAYRQTGYPVLAWMQRGQADPLGAGHGATRDELLRAATPETTRTQSARVNLAARELVAEAVGSLPAPWQQAVAAAEKSSTAELTHTLDTAVTAVKLERVTPGWWGGARFAQILFFVLTCLGVLGLVVAAVAALVGAGEILGSWWVWTAPAVCLIVGIVGSLITSGLARRARERGAAEAAEDVRTRLTAAVRQAAAGTYLEPITAILAEHKRVWESLR</sequence>
<dbReference type="PANTHER" id="PTHR42698">
    <property type="entry name" value="GTPASE ERA"/>
    <property type="match status" value="1"/>
</dbReference>
<keyword evidence="1" id="KW-0812">Transmembrane</keyword>
<dbReference type="Proteomes" id="UP001500755">
    <property type="component" value="Unassembled WGS sequence"/>
</dbReference>
<organism evidence="3 4">
    <name type="scientific">Brevibacterium samyangense</name>
    <dbReference type="NCBI Taxonomy" id="366888"/>
    <lineage>
        <taxon>Bacteria</taxon>
        <taxon>Bacillati</taxon>
        <taxon>Actinomycetota</taxon>
        <taxon>Actinomycetes</taxon>
        <taxon>Micrococcales</taxon>
        <taxon>Brevibacteriaceae</taxon>
        <taxon>Brevibacterium</taxon>
    </lineage>
</organism>
<dbReference type="SUPFAM" id="SSF52540">
    <property type="entry name" value="P-loop containing nucleoside triphosphate hydrolases"/>
    <property type="match status" value="1"/>
</dbReference>
<proteinExistence type="predicted"/>
<dbReference type="RefSeq" id="WP_344307432.1">
    <property type="nucleotide sequence ID" value="NZ_BAAANO010000008.1"/>
</dbReference>
<dbReference type="EMBL" id="BAAANO010000008">
    <property type="protein sequence ID" value="GAA2002673.1"/>
    <property type="molecule type" value="Genomic_DNA"/>
</dbReference>
<protein>
    <recommendedName>
        <fullName evidence="2">G domain-containing protein</fullName>
    </recommendedName>
</protein>